<keyword evidence="2" id="KW-1185">Reference proteome</keyword>
<evidence type="ECO:0000313" key="1">
    <source>
        <dbReference type="EMBL" id="GCC50238.1"/>
    </source>
</evidence>
<accession>A0A401U5N7</accession>
<reference evidence="1 2" key="1">
    <citation type="submission" date="2018-11" db="EMBL/GenBank/DDBJ databases">
        <title>Chryseotalea sanarue gen. nov., sp., nov., a member of the family Cytophagaceae, isolated from a brackish lake in Hamamatsu Japan.</title>
        <authorList>
            <person name="Maejima Y."/>
            <person name="Iino T."/>
            <person name="Muraguchi Y."/>
            <person name="Fukuda K."/>
            <person name="Ohkuma M."/>
            <person name="Moriuchi R."/>
            <person name="Dohra H."/>
            <person name="Kimbara K."/>
            <person name="Shintani M."/>
        </authorList>
    </citation>
    <scope>NUCLEOTIDE SEQUENCE [LARGE SCALE GENOMIC DNA]</scope>
    <source>
        <strain evidence="1 2">Ys</strain>
    </source>
</reference>
<gene>
    <name evidence="1" type="ORF">SanaruYs_04530</name>
</gene>
<name>A0A401U5N7_9BACT</name>
<protein>
    <submittedName>
        <fullName evidence="1">Uncharacterized protein</fullName>
    </submittedName>
</protein>
<proteinExistence type="predicted"/>
<dbReference type="AlphaFoldDB" id="A0A401U5N7"/>
<organism evidence="1 2">
    <name type="scientific">Chryseotalea sanaruensis</name>
    <dbReference type="NCBI Taxonomy" id="2482724"/>
    <lineage>
        <taxon>Bacteria</taxon>
        <taxon>Pseudomonadati</taxon>
        <taxon>Bacteroidota</taxon>
        <taxon>Cytophagia</taxon>
        <taxon>Cytophagales</taxon>
        <taxon>Chryseotaleaceae</taxon>
        <taxon>Chryseotalea</taxon>
    </lineage>
</organism>
<dbReference type="OrthoDB" id="981783at2"/>
<sequence length="89" mass="9940">MPKVSTCSSGKKVFLSMNLAEEALLSAHVQFNFGQGKGPVAVYQCDDCGQFHLTSRGTISVRLKDFLASSDFKRQRQAAEWADKLKHKY</sequence>
<dbReference type="EMBL" id="BHXQ01000001">
    <property type="protein sequence ID" value="GCC50238.1"/>
    <property type="molecule type" value="Genomic_DNA"/>
</dbReference>
<dbReference type="RefSeq" id="WP_127120886.1">
    <property type="nucleotide sequence ID" value="NZ_BHXQ01000001.1"/>
</dbReference>
<dbReference type="Proteomes" id="UP000288227">
    <property type="component" value="Unassembled WGS sequence"/>
</dbReference>
<evidence type="ECO:0000313" key="2">
    <source>
        <dbReference type="Proteomes" id="UP000288227"/>
    </source>
</evidence>
<comment type="caution">
    <text evidence="1">The sequence shown here is derived from an EMBL/GenBank/DDBJ whole genome shotgun (WGS) entry which is preliminary data.</text>
</comment>